<reference evidence="7" key="1">
    <citation type="submission" date="2021-12" db="EMBL/GenBank/DDBJ databases">
        <title>Prjna785345.</title>
        <authorList>
            <person name="Rujirawat T."/>
            <person name="Krajaejun T."/>
        </authorList>
    </citation>
    <scope>NUCLEOTIDE SEQUENCE</scope>
    <source>
        <strain evidence="7">Pi057C3</strain>
    </source>
</reference>
<dbReference type="Pfam" id="PF00069">
    <property type="entry name" value="Pkinase"/>
    <property type="match status" value="1"/>
</dbReference>
<sequence>MSSQFLGKAELSSVLVFGPAVFAGLSNLKKLTFDRITFQKNEVFWQGVSQLKSLNMTNLNATDVSMQFKEPSSLEQVDFSNSTFRDVPKLFYERKYAKKLRVINPPVQIKGRNGVYKLKDSEIENIQANVDAVNDLGITLASNCSPVPGGKMSIVSSDEGTNSFFLVQGGSTTSPESSAMWDRRTSTLSATEIDQIRIPMDSLVVGDEISQGAFGRVYEGSYKGEKVAIKRLAPHRRQDLNQFLLFVDEARLMASLQHPRILRFIGIAWDSPLDIHVITEYMKCGDLRRFLVHCRDQQRPNGFDRTKLKIALHIAEGLAYLHAQQPQLKIALHIAEGLAYLHAQQPQVLHRDLKSSNVLLSPALDAKLIDFGVSRTRADHTMTVGVGTLRWMAPEVMSGGRYGESADVFSFGVILSELDTHELPYTINGEPVRDEAILVRVSMGTLQTPFTSLADQDVVGLARECMALLPEYRPLASDGEQVAIKRLAPHRRKDLKQLLSFVEEAKLVASMQHPRIIRFIGIAWDSPIDIHVVTEYMEQGDLDTHELPYTVDGQPLRDEVIIARVSIGTLEVGFSGAADREVVALALVDAATFRLPATCSNATLSFEGGARVVCADGKPVALEDENLGTQVHVFLAAATSRLTIQPATSPTNAIKELAIMKTEAMASSPTAVALPPTALEQLKSIASLTLENVHIEPPNVVLRNVPSLYYLTLENVHIEPPNVVLRNVPSLYYLKLINTDASDVSLELPPDAASSLSIVRLDGTKFATIPRLLYERPYKQIAVEGLEINMEEVELECAVYGDGTVFPVKIARDAKVSALQEAIFDKKRYKERYSFDASVLTLYLAKKDGVWLKDDDSVDDLLSGKIDTVYKKMRPSWKLDDKELLGSNIDLGEKNIHVLVELPAQQRTASIKKQLRYKKLVVADEIQQGAYGRVFHGAYNGKPVAIKRLTPHLRKKEEMYLSFVNEAKLMASMQHPRIIRFIGIAWDSPLDIHVVTEYMEQGDLRRLLVRYRKQNRPTGFSNDKLKIALHIAQGLAYMHAHQPQVLHRDLKSSNVLLTTDLDAKLIDFGVSRERADHTMTVGVGTLRWMAPEVMSGGRYGDRADVFSFGVILSELDTHELPYSVDGQPLRDEVIIARVSMGTLELPYTVDGQPLRDEVIIARVSMGTLEGKANVLIKRDGNVPSDLQHLYERDAAADIAFFLSALTVRMLFREIKQIQMPGVNKSDVRFQGQPFSQCPGLQSLSFTGVNFVDPSVSLQVQTLQQLKVIDTNAQGISLNSTEKSDFELTVDFAGTIFPKLPALLYERKYKKLSTLKLNIGSPSVLPLNKQEFDNLDANLKVDPTLQSFIIARLRIPMDKLVVEDELRQGAYGRVFHGAYNGEPHRKCKSKRVLHLAPLPGDSPVAPPDDRCEPDASSLSPSRAFPRLLTLARLAETHVHELRHGAFVRRSQLRWLAFESPPVDAESDARRAWRVSRESAALVLQSAWRRAIAARLRRQMLRAVWTEQTEVAAWICRDLDQLRSLRQLLYAQERHEPPGQVLLRVASFLRSTHDRMDGLCFHYPARVVAAWLRFECTRRRARFLRRPPAILHAIDLPVRRSRHLLMTISRLVAETAAAAEKIVERAVLLLQTMFRARRARVIVRGLVRQREQTRWQRNPSKGYMLFDKGLYSQAAVYLERCLREGIFQGDFTSRSIDVKINAKKPATTAFPTGSRLSFSFSATPSENRSGSVFLAPNSLALVGSRAGQLKFWLAFSLSHFYSYEAGGDRLHLQQARLGFESFLQLEAIEDSRSTSPFTSEVCSLVRLHIRFRLVQCMYWDQSDVEKQPRATVLDCCVELLDELELSAIGVSADGQQQLRDWRIELHMIAAMLYIEAHEIDQSIAQLELVLRALPHVKYDHVAVKFLVAVLLLRRAAASRQNEAAPAECEEDDEDDGDERDIADDERRAETLLQQIYQELELDDGIGFVHQHLPVSPELLLQDAAVGSFLLHVDDPNKVSLHVKRGQSPLKVSSLRIDRDGGIYTCKKLPNSSHFSLHGLVRSLPFLAFDLGVRATRDGAALDRRLHRFVARIDRHDRRSAAIIDWSSWLDRLRVNRRVWRYTRRNEVWSTLCWRAARSLSLSEAFTFSALLAREALDFSRDREHRAELASLQAQAALHTHRRKAAALAMQHVMIEAQGRLADCVPSFLAMRRAWSRDVAVSRLESFATRVERAAKLERMTLRAWTFDSLATTLRGRPFCEALLLQKVLNEQSPDAADTAFLRSLLRAHVRNFVTASDGEQLHLSLALVAVERLFERFQTPLAVGSKEEELALVLQQHLEFRERRHRRRRRAFGLDVLLISWHRMPFQLCFEMAEVFYRSVDLPQDSDANARRIDMYESLYGRLRGLRPRSWAYSAYEELFLVRLAFLHAQNAMTAQGEDDGDARIARLRQAVGTMDELIALRRMRLLAARSTPLKTIVWPSRLRLPIAHSFAELSFLRGVLCELLDDAKHRAPDHRKCWRDYDELHRELLEIVLAEQAAEQLTEQRRPRQALALQGVRVFVGESSDVGFRDLLHSQPVVVVQCEGVTRSTQQPPTWVSLTPTWSEHVEIDVASPKARIVVTLENRSRRRRLVAEKEIVGTLQVSADDVLRHALKYAAAKMYDLTPQDAMSTRRPRLRLSFHPILKPRAEEKSSGQDGRKARKRQRTVWRGAWSLPDLQQHLQGDLRAFVQSPWVWRRLGHRWLQDKDFAVAAWLLHRAVTTCTLVDDPEHALDLIGLATCYRATMTHGRSEYTRPLLHQAHAILTLALQRDGDSASLWKQLQQVTAWLSEAVEEQEAGCGPLARELAKAVPASSHWIRLTIAGGTQALYFNQDTRALFLGVESESHLLEPLEFEASRAADVVSFCRRDSRRMLLLPSAMQARVRRHCQAQQQRQASDPRGWIAVYNQRSHALQYASTDGLSLELQTTQPPTYAAAVDERTMYHVLVLQDSVRRFLRRRRRQRKLRGLFRTVAWFAFELLAARRRLHERAELRRKRALNCLHVVVERARGLRVMDLVSSDPFVELELVAATGETFARGQTGVRRATLNPKWEEEFELHYEYLVHERHLKSKSAEPARLRFVVKDHDIVPLLKDEIPLDVSPPGEQDAARESSENDDKTKKKPSKERHDFLGLTVVPVDGLEHGRCVTAELPLKDEDGYESPRSRGTLTITVQWMHLAETRAKGWDRRHAITPDILVRGRRRPRPKPAFPFQASLFAELVAATDELVRAMAESLLFLEQLVRLYRRLVVAQRAGRTAEEAKLLERRLHSVMATQFPSKRRELLERAVAGDVRATALHTDMLPLIADYVDACDPETARKHQTMIELAADALASAKSVLARCQAARKDEELQADGEYPVIRFPVDAASMLDVRQLLPLWRQALAPLIAQFFEDAPLYGEAGGELVAIEQMESLALQVATGGKPETSSGSRATTPLVAGRDSGAAMETLRTTAPLAGAATAVPAAPSPAVDAKRPAPSQNAAVARRLERIEKEKRRKQQRGK</sequence>
<evidence type="ECO:0000313" key="7">
    <source>
        <dbReference type="EMBL" id="KAJ0402239.1"/>
    </source>
</evidence>
<comment type="caution">
    <text evidence="7">The sequence shown here is derived from an EMBL/GenBank/DDBJ whole genome shotgun (WGS) entry which is preliminary data.</text>
</comment>
<dbReference type="GO" id="GO:0004674">
    <property type="term" value="F:protein serine/threonine kinase activity"/>
    <property type="evidence" value="ECO:0007669"/>
    <property type="project" value="TreeGrafter"/>
</dbReference>
<dbReference type="PROSITE" id="PS00108">
    <property type="entry name" value="PROTEIN_KINASE_ST"/>
    <property type="match status" value="2"/>
</dbReference>
<dbReference type="Gene3D" id="2.60.40.150">
    <property type="entry name" value="C2 domain"/>
    <property type="match status" value="1"/>
</dbReference>
<dbReference type="SUPFAM" id="SSF56112">
    <property type="entry name" value="Protein kinase-like (PK-like)"/>
    <property type="match status" value="3"/>
</dbReference>
<dbReference type="InterPro" id="IPR001245">
    <property type="entry name" value="Ser-Thr/Tyr_kinase_cat_dom"/>
</dbReference>
<dbReference type="InterPro" id="IPR032675">
    <property type="entry name" value="LRR_dom_sf"/>
</dbReference>
<feature type="domain" description="Protein kinase" evidence="6">
    <location>
        <begin position="920"/>
        <end position="1211"/>
    </location>
</feature>
<dbReference type="Gene3D" id="1.10.510.10">
    <property type="entry name" value="Transferase(Phosphotransferase) domain 1"/>
    <property type="match status" value="3"/>
</dbReference>
<dbReference type="InterPro" id="IPR008271">
    <property type="entry name" value="Ser/Thr_kinase_AS"/>
</dbReference>
<feature type="compositionally biased region" description="Basic and acidic residues" evidence="4">
    <location>
        <begin position="3123"/>
        <end position="3135"/>
    </location>
</feature>
<dbReference type="SMART" id="SM00220">
    <property type="entry name" value="S_TKc"/>
    <property type="match status" value="2"/>
</dbReference>
<dbReference type="InterPro" id="IPR000008">
    <property type="entry name" value="C2_dom"/>
</dbReference>
<dbReference type="PROSITE" id="PS50011">
    <property type="entry name" value="PROTEIN_KINASE_DOM"/>
    <property type="match status" value="2"/>
</dbReference>
<evidence type="ECO:0000259" key="5">
    <source>
        <dbReference type="PROSITE" id="PS50004"/>
    </source>
</evidence>
<dbReference type="PANTHER" id="PTHR44329:SF214">
    <property type="entry name" value="PROTEIN KINASE DOMAIN-CONTAINING PROTEIN"/>
    <property type="match status" value="1"/>
</dbReference>
<feature type="region of interest" description="Disordered" evidence="4">
    <location>
        <begin position="1397"/>
        <end position="1417"/>
    </location>
</feature>
<evidence type="ECO:0000256" key="4">
    <source>
        <dbReference type="SAM" id="MobiDB-lite"/>
    </source>
</evidence>
<dbReference type="GO" id="GO:0005576">
    <property type="term" value="C:extracellular region"/>
    <property type="evidence" value="ECO:0007669"/>
    <property type="project" value="UniProtKB-SubCell"/>
</dbReference>
<dbReference type="Pfam" id="PF20147">
    <property type="entry name" value="Crinkler"/>
    <property type="match status" value="1"/>
</dbReference>
<evidence type="ECO:0008006" key="9">
    <source>
        <dbReference type="Google" id="ProtNLM"/>
    </source>
</evidence>
<dbReference type="EMBL" id="JAKCXM010000107">
    <property type="protein sequence ID" value="KAJ0402239.1"/>
    <property type="molecule type" value="Genomic_DNA"/>
</dbReference>
<dbReference type="CDD" id="cd00030">
    <property type="entry name" value="C2"/>
    <property type="match status" value="1"/>
</dbReference>
<keyword evidence="3" id="KW-0964">Secreted</keyword>
<evidence type="ECO:0000313" key="8">
    <source>
        <dbReference type="Proteomes" id="UP001209570"/>
    </source>
</evidence>
<feature type="domain" description="C2" evidence="5">
    <location>
        <begin position="2999"/>
        <end position="3132"/>
    </location>
</feature>
<dbReference type="InterPro" id="IPR051681">
    <property type="entry name" value="Ser/Thr_Kinases-Pseudokinases"/>
</dbReference>
<dbReference type="InterPro" id="IPR035892">
    <property type="entry name" value="C2_domain_sf"/>
</dbReference>
<feature type="region of interest" description="Disordered" evidence="4">
    <location>
        <begin position="3110"/>
        <end position="3142"/>
    </location>
</feature>
<organism evidence="7 8">
    <name type="scientific">Pythium insidiosum</name>
    <name type="common">Pythiosis disease agent</name>
    <dbReference type="NCBI Taxonomy" id="114742"/>
    <lineage>
        <taxon>Eukaryota</taxon>
        <taxon>Sar</taxon>
        <taxon>Stramenopiles</taxon>
        <taxon>Oomycota</taxon>
        <taxon>Peronosporomycetes</taxon>
        <taxon>Pythiales</taxon>
        <taxon>Pythiaceae</taxon>
        <taxon>Pythium</taxon>
    </lineage>
</organism>
<evidence type="ECO:0000256" key="3">
    <source>
        <dbReference type="ARBA" id="ARBA00022525"/>
    </source>
</evidence>
<dbReference type="Gene3D" id="3.30.200.20">
    <property type="entry name" value="Phosphorylase Kinase, domain 1"/>
    <property type="match status" value="1"/>
</dbReference>
<dbReference type="InterPro" id="IPR011009">
    <property type="entry name" value="Kinase-like_dom_sf"/>
</dbReference>
<evidence type="ECO:0000256" key="2">
    <source>
        <dbReference type="ARBA" id="ARBA00004613"/>
    </source>
</evidence>
<dbReference type="Proteomes" id="UP001209570">
    <property type="component" value="Unassembled WGS sequence"/>
</dbReference>
<feature type="region of interest" description="Disordered" evidence="4">
    <location>
        <begin position="3432"/>
        <end position="3515"/>
    </location>
</feature>
<dbReference type="Pfam" id="PF07714">
    <property type="entry name" value="PK_Tyr_Ser-Thr"/>
    <property type="match status" value="2"/>
</dbReference>
<accession>A0AAD5Q7K3</accession>
<dbReference type="GO" id="GO:0043657">
    <property type="term" value="C:host cell"/>
    <property type="evidence" value="ECO:0007669"/>
    <property type="project" value="UniProtKB-SubCell"/>
</dbReference>
<evidence type="ECO:0000259" key="6">
    <source>
        <dbReference type="PROSITE" id="PS50011"/>
    </source>
</evidence>
<feature type="domain" description="Protein kinase" evidence="6">
    <location>
        <begin position="203"/>
        <end position="484"/>
    </location>
</feature>
<feature type="compositionally biased region" description="Low complexity" evidence="4">
    <location>
        <begin position="3461"/>
        <end position="3483"/>
    </location>
</feature>
<evidence type="ECO:0000256" key="1">
    <source>
        <dbReference type="ARBA" id="ARBA00004340"/>
    </source>
</evidence>
<gene>
    <name evidence="7" type="ORF">P43SY_008231</name>
</gene>
<dbReference type="InterPro" id="IPR045379">
    <property type="entry name" value="Crinkler_N"/>
</dbReference>
<dbReference type="SUPFAM" id="SSF52058">
    <property type="entry name" value="L domain-like"/>
    <property type="match status" value="1"/>
</dbReference>
<dbReference type="PROSITE" id="PS50004">
    <property type="entry name" value="C2"/>
    <property type="match status" value="1"/>
</dbReference>
<dbReference type="Pfam" id="PF00168">
    <property type="entry name" value="C2"/>
    <property type="match status" value="2"/>
</dbReference>
<comment type="subcellular location">
    <subcellularLocation>
        <location evidence="1">Host cell</location>
    </subcellularLocation>
    <subcellularLocation>
        <location evidence="2">Secreted</location>
    </subcellularLocation>
</comment>
<keyword evidence="8" id="KW-1185">Reference proteome</keyword>
<name>A0AAD5Q7K3_PYTIN</name>
<proteinExistence type="predicted"/>
<dbReference type="SMART" id="SM00239">
    <property type="entry name" value="C2"/>
    <property type="match status" value="2"/>
</dbReference>
<protein>
    <recommendedName>
        <fullName evidence="9">TKL protein kinase</fullName>
    </recommendedName>
</protein>
<dbReference type="InterPro" id="IPR000719">
    <property type="entry name" value="Prot_kinase_dom"/>
</dbReference>
<dbReference type="SUPFAM" id="SSF49562">
    <property type="entry name" value="C2 domain (Calcium/lipid-binding domain, CaLB)"/>
    <property type="match status" value="2"/>
</dbReference>
<dbReference type="GO" id="GO:0005524">
    <property type="term" value="F:ATP binding"/>
    <property type="evidence" value="ECO:0007669"/>
    <property type="project" value="InterPro"/>
</dbReference>
<dbReference type="PROSITE" id="PS50096">
    <property type="entry name" value="IQ"/>
    <property type="match status" value="1"/>
</dbReference>
<dbReference type="Gene3D" id="3.80.10.10">
    <property type="entry name" value="Ribonuclease Inhibitor"/>
    <property type="match status" value="2"/>
</dbReference>
<dbReference type="PANTHER" id="PTHR44329">
    <property type="entry name" value="SERINE/THREONINE-PROTEIN KINASE TNNI3K-RELATED"/>
    <property type="match status" value="1"/>
</dbReference>